<dbReference type="EMBL" id="CP001463">
    <property type="protein sequence ID" value="ACS89631.1"/>
    <property type="molecule type" value="Genomic_DNA"/>
</dbReference>
<dbReference type="InterPro" id="IPR054314">
    <property type="entry name" value="Gins51_C"/>
</dbReference>
<reference evidence="2 3" key="1">
    <citation type="journal article" date="2009" name="Appl. Environ. Microbiol.">
        <title>Metabolic versatility and indigenous origin of the archaeon Thermococcus sibiricus, isolated from a siberian oil reservoir, as revealed by genome analysis.</title>
        <authorList>
            <person name="Mardanov A.V."/>
            <person name="Ravin N.V."/>
            <person name="Svetlitchnyi V.A."/>
            <person name="Beletsky A.V."/>
            <person name="Miroshnichenko M.L."/>
            <person name="Bonch-Osmolovskaya E.A."/>
            <person name="Skryabin K.G."/>
        </authorList>
    </citation>
    <scope>NUCLEOTIDE SEQUENCE [LARGE SCALE GENOMIC DNA]</scope>
    <source>
        <strain evidence="3">DSM 12597 / MM 739</strain>
    </source>
</reference>
<dbReference type="Pfam" id="PF22090">
    <property type="entry name" value="Gins51_C"/>
    <property type="match status" value="1"/>
</dbReference>
<organism evidence="2 3">
    <name type="scientific">Thermococcus sibiricus (strain DSM 12597 / MM 739)</name>
    <dbReference type="NCBI Taxonomy" id="604354"/>
    <lineage>
        <taxon>Archaea</taxon>
        <taxon>Methanobacteriati</taxon>
        <taxon>Methanobacteriota</taxon>
        <taxon>Thermococci</taxon>
        <taxon>Thermococcales</taxon>
        <taxon>Thermococcaceae</taxon>
        <taxon>Thermococcus</taxon>
    </lineage>
</organism>
<accession>C6A1Y6</accession>
<dbReference type="STRING" id="604354.TSIB_0566"/>
<dbReference type="eggNOG" id="arCOG00551">
    <property type="taxonomic scope" value="Archaea"/>
</dbReference>
<feature type="domain" description="Gins51 C-terminal" evidence="1">
    <location>
        <begin position="138"/>
        <end position="185"/>
    </location>
</feature>
<dbReference type="Gene3D" id="1.20.58.1030">
    <property type="match status" value="1"/>
</dbReference>
<dbReference type="AlphaFoldDB" id="C6A1Y6"/>
<evidence type="ECO:0000313" key="3">
    <source>
        <dbReference type="Proteomes" id="UP000009079"/>
    </source>
</evidence>
<dbReference type="KEGG" id="tsi:TSIB_0566"/>
<name>C6A1Y6_THESM</name>
<dbReference type="Gene3D" id="3.40.5.50">
    <property type="match status" value="1"/>
</dbReference>
<protein>
    <recommendedName>
        <fullName evidence="1">Gins51 C-terminal domain-containing protein</fullName>
    </recommendedName>
</protein>
<keyword evidence="3" id="KW-1185">Reference proteome</keyword>
<gene>
    <name evidence="2" type="ordered locus">TSIB_0566</name>
</gene>
<dbReference type="Proteomes" id="UP000009079">
    <property type="component" value="Chromosome"/>
</dbReference>
<evidence type="ECO:0000313" key="2">
    <source>
        <dbReference type="EMBL" id="ACS89631.1"/>
    </source>
</evidence>
<evidence type="ECO:0000259" key="1">
    <source>
        <dbReference type="Pfam" id="PF22090"/>
    </source>
</evidence>
<dbReference type="HOGENOM" id="CLU_1438179_0_0_2"/>
<sequence length="189" mass="21938">MVSLDLAKLRELLEMELSSNELTDLDEEFYEEFDSLMKALKIKAESSKERGEEIEQQLYLSELGIAEKLAREIIRARLHKIVDMAVEGRPFNLVGDEKKIFSIIATFIHREEIPVLEEEIQVKETEEVVFKTDKRIFTAYLMLQDIPKILDEHLREYGPFKAGDLATLPRTLGHILTQREAARRVSISY</sequence>
<proteinExistence type="predicted"/>